<feature type="non-terminal residue" evidence="1">
    <location>
        <position position="92"/>
    </location>
</feature>
<sequence>MGFFYKKPKIIPGKADPIKQAEFIEKYLEIKSKLKENDQVYFIDSTHPTHNTRASCGWILKGKENDKFIKTNTGRDRINLNGALNLNNHSAI</sequence>
<dbReference type="Proteomes" id="UP000229706">
    <property type="component" value="Unassembled WGS sequence"/>
</dbReference>
<evidence type="ECO:0000313" key="1">
    <source>
        <dbReference type="EMBL" id="PJB87857.1"/>
    </source>
</evidence>
<dbReference type="AlphaFoldDB" id="A0A2M8DBQ9"/>
<protein>
    <submittedName>
        <fullName evidence="1">IS630 family transposase</fullName>
    </submittedName>
</protein>
<gene>
    <name evidence="1" type="ORF">CO083_04955</name>
</gene>
<name>A0A2M8DBQ9_9BACT</name>
<reference evidence="2" key="1">
    <citation type="submission" date="2017-09" db="EMBL/GenBank/DDBJ databases">
        <title>Depth-based differentiation of microbial function through sediment-hosted aquifers and enrichment of novel symbionts in the deep terrestrial subsurface.</title>
        <authorList>
            <person name="Probst A.J."/>
            <person name="Ladd B."/>
            <person name="Jarett J.K."/>
            <person name="Geller-Mcgrath D.E."/>
            <person name="Sieber C.M.K."/>
            <person name="Emerson J.B."/>
            <person name="Anantharaman K."/>
            <person name="Thomas B.C."/>
            <person name="Malmstrom R."/>
            <person name="Stieglmeier M."/>
            <person name="Klingl A."/>
            <person name="Woyke T."/>
            <person name="Ryan C.M."/>
            <person name="Banfield J.F."/>
        </authorList>
    </citation>
    <scope>NUCLEOTIDE SEQUENCE [LARGE SCALE GENOMIC DNA]</scope>
</reference>
<accession>A0A2M8DBQ9</accession>
<evidence type="ECO:0000313" key="2">
    <source>
        <dbReference type="Proteomes" id="UP000229706"/>
    </source>
</evidence>
<dbReference type="EMBL" id="PFTH01000180">
    <property type="protein sequence ID" value="PJB87857.1"/>
    <property type="molecule type" value="Genomic_DNA"/>
</dbReference>
<comment type="caution">
    <text evidence="1">The sequence shown here is derived from an EMBL/GenBank/DDBJ whole genome shotgun (WGS) entry which is preliminary data.</text>
</comment>
<organism evidence="1 2">
    <name type="scientific">Candidatus Roizmanbacteria bacterium CG_4_9_14_0_8_um_filter_34_12</name>
    <dbReference type="NCBI Taxonomy" id="1974840"/>
    <lineage>
        <taxon>Bacteria</taxon>
        <taxon>Candidatus Roizmaniibacteriota</taxon>
    </lineage>
</organism>
<proteinExistence type="predicted"/>